<organism evidence="1 2">
    <name type="scientific">Necator americanus</name>
    <name type="common">Human hookworm</name>
    <dbReference type="NCBI Taxonomy" id="51031"/>
    <lineage>
        <taxon>Eukaryota</taxon>
        <taxon>Metazoa</taxon>
        <taxon>Ecdysozoa</taxon>
        <taxon>Nematoda</taxon>
        <taxon>Chromadorea</taxon>
        <taxon>Rhabditida</taxon>
        <taxon>Rhabditina</taxon>
        <taxon>Rhabditomorpha</taxon>
        <taxon>Strongyloidea</taxon>
        <taxon>Ancylostomatidae</taxon>
        <taxon>Bunostominae</taxon>
        <taxon>Necator</taxon>
    </lineage>
</organism>
<name>A0ABR1CPY6_NECAM</name>
<sequence>MARQDLVRIEKMDDRRVHNKINTAHVSRRNLLSTNDECAVTHLSYIATFALGLLQSNHVKSDALWRSEKGMQTAVNLSSGLLLARLPIPRSRNVGCVELLFSLGDPVGGRTSAARRNSTPRVISTPLRVNFSYRVIYWSDVVPTVPCYFVQGFRHQGIEVFYSDMDSTTNSKHTVCKSE</sequence>
<dbReference type="EMBL" id="JAVFWL010000003">
    <property type="protein sequence ID" value="KAK6740394.1"/>
    <property type="molecule type" value="Genomic_DNA"/>
</dbReference>
<comment type="caution">
    <text evidence="1">The sequence shown here is derived from an EMBL/GenBank/DDBJ whole genome shotgun (WGS) entry which is preliminary data.</text>
</comment>
<proteinExistence type="predicted"/>
<dbReference type="SUPFAM" id="SSF53474">
    <property type="entry name" value="alpha/beta-Hydrolases"/>
    <property type="match status" value="1"/>
</dbReference>
<evidence type="ECO:0000313" key="2">
    <source>
        <dbReference type="Proteomes" id="UP001303046"/>
    </source>
</evidence>
<dbReference type="InterPro" id="IPR029058">
    <property type="entry name" value="AB_hydrolase_fold"/>
</dbReference>
<accession>A0ABR1CPY6</accession>
<evidence type="ECO:0000313" key="1">
    <source>
        <dbReference type="EMBL" id="KAK6740394.1"/>
    </source>
</evidence>
<gene>
    <name evidence="1" type="primary">Necator_chrIII.g9463</name>
    <name evidence="1" type="ORF">RB195_008698</name>
</gene>
<protein>
    <submittedName>
        <fullName evidence="1">Uncharacterized protein</fullName>
    </submittedName>
</protein>
<reference evidence="1 2" key="1">
    <citation type="submission" date="2023-08" db="EMBL/GenBank/DDBJ databases">
        <title>A Necator americanus chromosomal reference genome.</title>
        <authorList>
            <person name="Ilik V."/>
            <person name="Petrzelkova K.J."/>
            <person name="Pardy F."/>
            <person name="Fuh T."/>
            <person name="Niatou-Singa F.S."/>
            <person name="Gouil Q."/>
            <person name="Baker L."/>
            <person name="Ritchie M.E."/>
            <person name="Jex A.R."/>
            <person name="Gazzola D."/>
            <person name="Li H."/>
            <person name="Toshio Fujiwara R."/>
            <person name="Zhan B."/>
            <person name="Aroian R.V."/>
            <person name="Pafco B."/>
            <person name="Schwarz E.M."/>
        </authorList>
    </citation>
    <scope>NUCLEOTIDE SEQUENCE [LARGE SCALE GENOMIC DNA]</scope>
    <source>
        <strain evidence="1 2">Aroian</strain>
        <tissue evidence="1">Whole animal</tissue>
    </source>
</reference>
<dbReference type="Gene3D" id="3.40.50.1820">
    <property type="entry name" value="alpha/beta hydrolase"/>
    <property type="match status" value="1"/>
</dbReference>
<keyword evidence="2" id="KW-1185">Reference proteome</keyword>
<dbReference type="Proteomes" id="UP001303046">
    <property type="component" value="Unassembled WGS sequence"/>
</dbReference>